<dbReference type="Pfam" id="PF04082">
    <property type="entry name" value="Fungal_trans"/>
    <property type="match status" value="1"/>
</dbReference>
<dbReference type="CDD" id="cd12148">
    <property type="entry name" value="fungal_TF_MHR"/>
    <property type="match status" value="1"/>
</dbReference>
<dbReference type="SUPFAM" id="SSF57701">
    <property type="entry name" value="Zn2/Cys6 DNA-binding domain"/>
    <property type="match status" value="1"/>
</dbReference>
<feature type="region of interest" description="Disordered" evidence="7">
    <location>
        <begin position="615"/>
        <end position="636"/>
    </location>
</feature>
<feature type="region of interest" description="Disordered" evidence="7">
    <location>
        <begin position="95"/>
        <end position="119"/>
    </location>
</feature>
<dbReference type="GO" id="GO:0000981">
    <property type="term" value="F:DNA-binding transcription factor activity, RNA polymerase II-specific"/>
    <property type="evidence" value="ECO:0007669"/>
    <property type="project" value="InterPro"/>
</dbReference>
<evidence type="ECO:0000256" key="7">
    <source>
        <dbReference type="SAM" id="MobiDB-lite"/>
    </source>
</evidence>
<keyword evidence="6" id="KW-0539">Nucleus</keyword>
<keyword evidence="3" id="KW-0805">Transcription regulation</keyword>
<evidence type="ECO:0000313" key="9">
    <source>
        <dbReference type="EMBL" id="KKZ57820.1"/>
    </source>
</evidence>
<dbReference type="Proteomes" id="UP000034164">
    <property type="component" value="Unassembled WGS sequence"/>
</dbReference>
<evidence type="ECO:0000313" key="10">
    <source>
        <dbReference type="Proteomes" id="UP000034164"/>
    </source>
</evidence>
<dbReference type="Pfam" id="PF00172">
    <property type="entry name" value="Zn_clus"/>
    <property type="match status" value="1"/>
</dbReference>
<dbReference type="GO" id="GO:0006351">
    <property type="term" value="P:DNA-templated transcription"/>
    <property type="evidence" value="ECO:0007669"/>
    <property type="project" value="InterPro"/>
</dbReference>
<keyword evidence="5" id="KW-0804">Transcription</keyword>
<feature type="compositionally biased region" description="Polar residues" evidence="7">
    <location>
        <begin position="95"/>
        <end position="104"/>
    </location>
</feature>
<evidence type="ECO:0000256" key="2">
    <source>
        <dbReference type="ARBA" id="ARBA00022833"/>
    </source>
</evidence>
<dbReference type="InterPro" id="IPR007219">
    <property type="entry name" value="XnlR_reg_dom"/>
</dbReference>
<dbReference type="Gene3D" id="4.10.240.10">
    <property type="entry name" value="Zn(2)-C6 fungal-type DNA-binding domain"/>
    <property type="match status" value="1"/>
</dbReference>
<protein>
    <recommendedName>
        <fullName evidence="8">Zn(2)-C6 fungal-type domain-containing protein</fullName>
    </recommendedName>
</protein>
<dbReference type="InterPro" id="IPR001138">
    <property type="entry name" value="Zn2Cys6_DnaBD"/>
</dbReference>
<proteinExistence type="predicted"/>
<dbReference type="CDD" id="cd00067">
    <property type="entry name" value="GAL4"/>
    <property type="match status" value="1"/>
</dbReference>
<evidence type="ECO:0000259" key="8">
    <source>
        <dbReference type="PROSITE" id="PS50048"/>
    </source>
</evidence>
<feature type="region of interest" description="Disordered" evidence="7">
    <location>
        <begin position="53"/>
        <end position="74"/>
    </location>
</feature>
<dbReference type="EMBL" id="LCZI01001733">
    <property type="protein sequence ID" value="KKZ57820.1"/>
    <property type="molecule type" value="Genomic_DNA"/>
</dbReference>
<feature type="compositionally biased region" description="Polar residues" evidence="7">
    <location>
        <begin position="620"/>
        <end position="632"/>
    </location>
</feature>
<dbReference type="SMART" id="SM00906">
    <property type="entry name" value="Fungal_trans"/>
    <property type="match status" value="1"/>
</dbReference>
<dbReference type="InterPro" id="IPR036864">
    <property type="entry name" value="Zn2-C6_fun-type_DNA-bd_sf"/>
</dbReference>
<dbReference type="InterPro" id="IPR052073">
    <property type="entry name" value="Amide_Lactam_Regulators"/>
</dbReference>
<keyword evidence="4" id="KW-0238">DNA-binding</keyword>
<dbReference type="PANTHER" id="PTHR47171">
    <property type="entry name" value="FARA-RELATED"/>
    <property type="match status" value="1"/>
</dbReference>
<evidence type="ECO:0000256" key="1">
    <source>
        <dbReference type="ARBA" id="ARBA00022723"/>
    </source>
</evidence>
<accession>A0A0G2HPF0</accession>
<organism evidence="9 10">
    <name type="scientific">[Emmonsia] crescens</name>
    <dbReference type="NCBI Taxonomy" id="73230"/>
    <lineage>
        <taxon>Eukaryota</taxon>
        <taxon>Fungi</taxon>
        <taxon>Dikarya</taxon>
        <taxon>Ascomycota</taxon>
        <taxon>Pezizomycotina</taxon>
        <taxon>Eurotiomycetes</taxon>
        <taxon>Eurotiomycetidae</taxon>
        <taxon>Onygenales</taxon>
        <taxon>Ajellomycetaceae</taxon>
        <taxon>Emergomyces</taxon>
    </lineage>
</organism>
<evidence type="ECO:0000256" key="3">
    <source>
        <dbReference type="ARBA" id="ARBA00023015"/>
    </source>
</evidence>
<evidence type="ECO:0000256" key="4">
    <source>
        <dbReference type="ARBA" id="ARBA00023125"/>
    </source>
</evidence>
<dbReference type="AlphaFoldDB" id="A0A0G2HPF0"/>
<gene>
    <name evidence="9" type="ORF">EMCG_05571</name>
</gene>
<dbReference type="PANTHER" id="PTHR47171:SF2">
    <property type="entry name" value="TRANSCRIPTION FACTOR, PUTATIVE-RELATED"/>
    <property type="match status" value="1"/>
</dbReference>
<evidence type="ECO:0000256" key="6">
    <source>
        <dbReference type="ARBA" id="ARBA00023242"/>
    </source>
</evidence>
<dbReference type="GO" id="GO:0003677">
    <property type="term" value="F:DNA binding"/>
    <property type="evidence" value="ECO:0007669"/>
    <property type="project" value="UniProtKB-KW"/>
</dbReference>
<comment type="caution">
    <text evidence="9">The sequence shown here is derived from an EMBL/GenBank/DDBJ whole genome shotgun (WGS) entry which is preliminary data.</text>
</comment>
<sequence length="688" mass="77494">MANDGDLDGTPRERQGAKACTNCHNKKIRCDLPIANGTCSNCQNLNQECKPHIRKRRRRVDSSERRRNTSHRAPAVSLASIYPSKSPAGVIENTLVNSPDSTKPSKPRESSAASFASPSTSYLGRSEYISSIVPIDEEDARKYHVEHDDATPSEAYQKFLRELRAFDLPPRSVRDSLITNFVERCHPWMPIVDNIAVQRDNTSETSMLLLQAIFVAGSKVSTAPHAQSLGEEFYRRAKALYYSDFEKDPLVVIQAICLLQWWNPSGAEHISRDASTFWLHMGVALAHQIGLHRDPSPSQPNAGFRRRLWWTLFTRDCMISASHGRPRAISNKDFDVRPPTLEDFPGDKEDARLFMTYVEISSILGDLTEHSFRGTLGRSSRTSIEHRLFRWMSELPLQFHLHDRRTGRLCPYNFKARQLHIPYFTALSILFRPTVMDTPPSVAPVLSSSFVVGIYEDFLARGEIPLLAPVFIFHLLAAALAEVACHNYPLLWAKTEKEFNVINHALNEFAHRFPSALGAQRVVKGVTAAVQKQQSQRPSFELSVSENQFQFFDFFGPDLCSKWDLVYGLRYDSQRKNVVSKDSPRHAPVPVRMQTEDNEGDLNADDFAAAGLISLHDPKNSPTTTVPSTQPLPGNESGFIAGEDLRTFSMDPPGLSFSTSSLIDPVGNWMLNDWMTDLTYWDSMPNDP</sequence>
<feature type="compositionally biased region" description="Low complexity" evidence="7">
    <location>
        <begin position="110"/>
        <end position="119"/>
    </location>
</feature>
<reference evidence="10" key="1">
    <citation type="journal article" date="2015" name="PLoS Genet.">
        <title>The dynamic genome and transcriptome of the human fungal pathogen Blastomyces and close relative Emmonsia.</title>
        <authorList>
            <person name="Munoz J.F."/>
            <person name="Gauthier G.M."/>
            <person name="Desjardins C.A."/>
            <person name="Gallo J.E."/>
            <person name="Holder J."/>
            <person name="Sullivan T.D."/>
            <person name="Marty A.J."/>
            <person name="Carmen J.C."/>
            <person name="Chen Z."/>
            <person name="Ding L."/>
            <person name="Gujja S."/>
            <person name="Magrini V."/>
            <person name="Misas E."/>
            <person name="Mitreva M."/>
            <person name="Priest M."/>
            <person name="Saif S."/>
            <person name="Whiston E.A."/>
            <person name="Young S."/>
            <person name="Zeng Q."/>
            <person name="Goldman W.E."/>
            <person name="Mardis E.R."/>
            <person name="Taylor J.W."/>
            <person name="McEwen J.G."/>
            <person name="Clay O.K."/>
            <person name="Klein B.S."/>
            <person name="Cuomo C.A."/>
        </authorList>
    </citation>
    <scope>NUCLEOTIDE SEQUENCE [LARGE SCALE GENOMIC DNA]</scope>
    <source>
        <strain evidence="10">UAMH 3008</strain>
    </source>
</reference>
<dbReference type="GO" id="GO:0008270">
    <property type="term" value="F:zinc ion binding"/>
    <property type="evidence" value="ECO:0007669"/>
    <property type="project" value="InterPro"/>
</dbReference>
<keyword evidence="1" id="KW-0479">Metal-binding</keyword>
<name>A0A0G2HPF0_9EURO</name>
<feature type="domain" description="Zn(2)-C6 fungal-type" evidence="8">
    <location>
        <begin position="19"/>
        <end position="49"/>
    </location>
</feature>
<dbReference type="SMART" id="SM00066">
    <property type="entry name" value="GAL4"/>
    <property type="match status" value="1"/>
</dbReference>
<dbReference type="PROSITE" id="PS00463">
    <property type="entry name" value="ZN2_CY6_FUNGAL_1"/>
    <property type="match status" value="1"/>
</dbReference>
<keyword evidence="2" id="KW-0862">Zinc</keyword>
<dbReference type="PROSITE" id="PS50048">
    <property type="entry name" value="ZN2_CY6_FUNGAL_2"/>
    <property type="match status" value="1"/>
</dbReference>
<evidence type="ECO:0000256" key="5">
    <source>
        <dbReference type="ARBA" id="ARBA00023163"/>
    </source>
</evidence>
<dbReference type="VEuPathDB" id="FungiDB:EMCG_05571"/>
<dbReference type="OrthoDB" id="10251155at2759"/>